<proteinExistence type="predicted"/>
<dbReference type="InParanoid" id="Q2LX19"/>
<sequence>MIAAHARNLDLLHDVAPFVSPYPYFMDRIEKSEDKKNRKSLLFLPQEQGGCNGLKRSGKHRRSLFLRYFFLATTSDFNL</sequence>
<dbReference type="KEGG" id="sat:SYN_01288"/>
<dbReference type="HOGENOM" id="CLU_2604750_0_0_7"/>
<dbReference type="STRING" id="56780.SYN_01288"/>
<accession>Q2LX19</accession>
<keyword evidence="2" id="KW-1185">Reference proteome</keyword>
<protein>
    <submittedName>
        <fullName evidence="1">Hypothetical cytosolic protein</fullName>
    </submittedName>
</protein>
<dbReference type="Proteomes" id="UP000001933">
    <property type="component" value="Chromosome"/>
</dbReference>
<organism evidence="1 2">
    <name type="scientific">Syntrophus aciditrophicus (strain SB)</name>
    <dbReference type="NCBI Taxonomy" id="56780"/>
    <lineage>
        <taxon>Bacteria</taxon>
        <taxon>Pseudomonadati</taxon>
        <taxon>Thermodesulfobacteriota</taxon>
        <taxon>Syntrophia</taxon>
        <taxon>Syntrophales</taxon>
        <taxon>Syntrophaceae</taxon>
        <taxon>Syntrophus</taxon>
    </lineage>
</organism>
<dbReference type="AlphaFoldDB" id="Q2LX19"/>
<evidence type="ECO:0000313" key="2">
    <source>
        <dbReference type="Proteomes" id="UP000001933"/>
    </source>
</evidence>
<dbReference type="EMBL" id="CP000252">
    <property type="protein sequence ID" value="ABC78630.1"/>
    <property type="molecule type" value="Genomic_DNA"/>
</dbReference>
<name>Q2LX19_SYNAS</name>
<reference evidence="1 2" key="1">
    <citation type="journal article" date="2007" name="Proc. Natl. Acad. Sci. U.S.A.">
        <title>The genome of Syntrophus aciditrophicus: life at the thermodynamic limit of microbial growth.</title>
        <authorList>
            <person name="McInerney M.J."/>
            <person name="Rohlin L."/>
            <person name="Mouttaki H."/>
            <person name="Kim U."/>
            <person name="Krupp R.S."/>
            <person name="Rios-Hernandez L."/>
            <person name="Sieber J."/>
            <person name="Struchtemeyer C.G."/>
            <person name="Bhattacharyya A."/>
            <person name="Campbell J.W."/>
            <person name="Gunsalus R.P."/>
        </authorList>
    </citation>
    <scope>NUCLEOTIDE SEQUENCE [LARGE SCALE GENOMIC DNA]</scope>
    <source>
        <strain evidence="1 2">SB</strain>
    </source>
</reference>
<evidence type="ECO:0000313" key="1">
    <source>
        <dbReference type="EMBL" id="ABC78630.1"/>
    </source>
</evidence>
<gene>
    <name evidence="1" type="ORF">SYN_01288</name>
</gene>